<dbReference type="GO" id="GO:0045893">
    <property type="term" value="P:positive regulation of DNA-templated transcription"/>
    <property type="evidence" value="ECO:0007669"/>
    <property type="project" value="TreeGrafter"/>
</dbReference>
<dbReference type="GO" id="GO:0006606">
    <property type="term" value="P:protein import into nucleus"/>
    <property type="evidence" value="ECO:0007669"/>
    <property type="project" value="TreeGrafter"/>
</dbReference>
<dbReference type="STRING" id="407821.A0A087UW85"/>
<dbReference type="GO" id="GO:0017056">
    <property type="term" value="F:structural constituent of nuclear pore"/>
    <property type="evidence" value="ECO:0007669"/>
    <property type="project" value="TreeGrafter"/>
</dbReference>
<dbReference type="EMBL" id="KK121952">
    <property type="protein sequence ID" value="KFM81624.1"/>
    <property type="molecule type" value="Genomic_DNA"/>
</dbReference>
<keyword evidence="7 9" id="KW-0906">Nuclear pore complex</keyword>
<dbReference type="PANTHER" id="PTHR13373:SF21">
    <property type="entry name" value="NUCLEAR PORE COMPLEX PROTEIN NUP85"/>
    <property type="match status" value="1"/>
</dbReference>
<dbReference type="PANTHER" id="PTHR13373">
    <property type="entry name" value="FROUNT PROTEIN-RELATED"/>
    <property type="match status" value="1"/>
</dbReference>
<dbReference type="GO" id="GO:0006406">
    <property type="term" value="P:mRNA export from nucleus"/>
    <property type="evidence" value="ECO:0007669"/>
    <property type="project" value="TreeGrafter"/>
</dbReference>
<keyword evidence="5 9" id="KW-0653">Protein transport</keyword>
<dbReference type="InterPro" id="IPR011502">
    <property type="entry name" value="Nucleoporin_Nup85"/>
</dbReference>
<dbReference type="AlphaFoldDB" id="A0A087UW85"/>
<comment type="function">
    <text evidence="9">Functions as a component of the nuclear pore complex (NPC).</text>
</comment>
<sequence length="141" mass="16853">MFSDIELLWHLLQSLIIETHSGTRVLYKLLEWIKWHFLFAEPKMEQITQAEEPSLHPEYWDTVIQFLLQGKITSARSLMSLHPKFQREDFLSLDELLRNMPMYAPSTGISLNEFRMRWTLWHEECKARLQRGEFSSEVGLE</sequence>
<dbReference type="Proteomes" id="UP000054359">
    <property type="component" value="Unassembled WGS sequence"/>
</dbReference>
<evidence type="ECO:0000256" key="8">
    <source>
        <dbReference type="ARBA" id="ARBA00023242"/>
    </source>
</evidence>
<evidence type="ECO:0000313" key="11">
    <source>
        <dbReference type="Proteomes" id="UP000054359"/>
    </source>
</evidence>
<keyword evidence="3 9" id="KW-0813">Transport</keyword>
<evidence type="ECO:0000256" key="3">
    <source>
        <dbReference type="ARBA" id="ARBA00022448"/>
    </source>
</evidence>
<evidence type="ECO:0000256" key="9">
    <source>
        <dbReference type="RuleBase" id="RU365073"/>
    </source>
</evidence>
<evidence type="ECO:0000256" key="5">
    <source>
        <dbReference type="ARBA" id="ARBA00022927"/>
    </source>
</evidence>
<evidence type="ECO:0000256" key="7">
    <source>
        <dbReference type="ARBA" id="ARBA00023132"/>
    </source>
</evidence>
<gene>
    <name evidence="10" type="ORF">X975_07513</name>
</gene>
<feature type="non-terminal residue" evidence="10">
    <location>
        <position position="141"/>
    </location>
</feature>
<comment type="similarity">
    <text evidence="2 9">Belongs to the nucleoporin Nup85 family.</text>
</comment>
<dbReference type="OrthoDB" id="17644at2759"/>
<evidence type="ECO:0000256" key="2">
    <source>
        <dbReference type="ARBA" id="ARBA00005573"/>
    </source>
</evidence>
<accession>A0A087UW85</accession>
<dbReference type="GO" id="GO:0031080">
    <property type="term" value="C:nuclear pore outer ring"/>
    <property type="evidence" value="ECO:0007669"/>
    <property type="project" value="TreeGrafter"/>
</dbReference>
<keyword evidence="4 9" id="KW-0509">mRNA transport</keyword>
<reference evidence="10 11" key="1">
    <citation type="submission" date="2013-11" db="EMBL/GenBank/DDBJ databases">
        <title>Genome sequencing of Stegodyphus mimosarum.</title>
        <authorList>
            <person name="Bechsgaard J."/>
        </authorList>
    </citation>
    <scope>NUCLEOTIDE SEQUENCE [LARGE SCALE GENOMIC DNA]</scope>
</reference>
<evidence type="ECO:0000256" key="4">
    <source>
        <dbReference type="ARBA" id="ARBA00022816"/>
    </source>
</evidence>
<keyword evidence="9" id="KW-0472">Membrane</keyword>
<evidence type="ECO:0000256" key="1">
    <source>
        <dbReference type="ARBA" id="ARBA00004567"/>
    </source>
</evidence>
<evidence type="ECO:0000313" key="10">
    <source>
        <dbReference type="EMBL" id="KFM81624.1"/>
    </source>
</evidence>
<comment type="subcellular location">
    <subcellularLocation>
        <location evidence="1 9">Nucleus</location>
        <location evidence="1 9">Nuclear pore complex</location>
    </subcellularLocation>
</comment>
<evidence type="ECO:0000256" key="6">
    <source>
        <dbReference type="ARBA" id="ARBA00023010"/>
    </source>
</evidence>
<name>A0A087UW85_STEMI</name>
<keyword evidence="11" id="KW-1185">Reference proteome</keyword>
<keyword evidence="8 9" id="KW-0539">Nucleus</keyword>
<comment type="subunit">
    <text evidence="9">Component of the nuclear pore complex (NPC).</text>
</comment>
<keyword evidence="6 9" id="KW-0811">Translocation</keyword>
<organism evidence="10 11">
    <name type="scientific">Stegodyphus mimosarum</name>
    <name type="common">African social velvet spider</name>
    <dbReference type="NCBI Taxonomy" id="407821"/>
    <lineage>
        <taxon>Eukaryota</taxon>
        <taxon>Metazoa</taxon>
        <taxon>Ecdysozoa</taxon>
        <taxon>Arthropoda</taxon>
        <taxon>Chelicerata</taxon>
        <taxon>Arachnida</taxon>
        <taxon>Araneae</taxon>
        <taxon>Araneomorphae</taxon>
        <taxon>Entelegynae</taxon>
        <taxon>Eresoidea</taxon>
        <taxon>Eresidae</taxon>
        <taxon>Stegodyphus</taxon>
    </lineage>
</organism>
<dbReference type="Pfam" id="PF07575">
    <property type="entry name" value="Nucleopor_Nup85"/>
    <property type="match status" value="1"/>
</dbReference>
<protein>
    <recommendedName>
        <fullName evidence="9">Nuclear pore complex protein Nup85</fullName>
    </recommendedName>
</protein>
<dbReference type="GO" id="GO:0031965">
    <property type="term" value="C:nuclear membrane"/>
    <property type="evidence" value="ECO:0007669"/>
    <property type="project" value="UniProtKB-UniRule"/>
</dbReference>
<proteinExistence type="inferred from homology"/>